<accession>A0A502F6M5</accession>
<sequence>MMPSRRSLLALAPAALAAREAGAATEWRIVTEYPASAMPGEGIATFAGAAARLSGGALAVTPGFDAPDGLRSAAMIRAAAEGRVTAADAFTGALAGEGALYQLSALPFLTASAADTARLLRAARPAYARALEARGVTLLYATPWPATGLWSRNPVGGPEALRGLRVRTYDAASTAVMRAAGALPAQVSFADALPRLRAGELDAALSSGDGGAGARLWEVLPHFTVLDYASPLSLAFCGTAALQALPAPAREAVAEAARETEARQFRAILGRLAENEARMRANGVTVASGAPLRAALAAAAAPVLADWSARAGDEGAAILAAYRAG</sequence>
<dbReference type="PROSITE" id="PS51318">
    <property type="entry name" value="TAT"/>
    <property type="match status" value="1"/>
</dbReference>
<comment type="caution">
    <text evidence="3">The sequence shown here is derived from an EMBL/GenBank/DDBJ whole genome shotgun (WGS) entry which is preliminary data.</text>
</comment>
<keyword evidence="4" id="KW-1185">Reference proteome</keyword>
<dbReference type="InterPro" id="IPR006311">
    <property type="entry name" value="TAT_signal"/>
</dbReference>
<organism evidence="3 4">
    <name type="scientific">Muricoccus nepalensis</name>
    <dbReference type="NCBI Taxonomy" id="1854500"/>
    <lineage>
        <taxon>Bacteria</taxon>
        <taxon>Pseudomonadati</taxon>
        <taxon>Pseudomonadota</taxon>
        <taxon>Alphaproteobacteria</taxon>
        <taxon>Acetobacterales</taxon>
        <taxon>Roseomonadaceae</taxon>
        <taxon>Muricoccus</taxon>
    </lineage>
</organism>
<dbReference type="Proteomes" id="UP000317078">
    <property type="component" value="Unassembled WGS sequence"/>
</dbReference>
<dbReference type="GO" id="GO:0055085">
    <property type="term" value="P:transmembrane transport"/>
    <property type="evidence" value="ECO:0007669"/>
    <property type="project" value="InterPro"/>
</dbReference>
<dbReference type="InterPro" id="IPR038404">
    <property type="entry name" value="TRAP_DctP_sf"/>
</dbReference>
<dbReference type="Pfam" id="PF03480">
    <property type="entry name" value="DctP"/>
    <property type="match status" value="1"/>
</dbReference>
<feature type="chain" id="PRO_5021276596" evidence="2">
    <location>
        <begin position="24"/>
        <end position="325"/>
    </location>
</feature>
<evidence type="ECO:0000313" key="4">
    <source>
        <dbReference type="Proteomes" id="UP000317078"/>
    </source>
</evidence>
<feature type="signal peptide" evidence="2">
    <location>
        <begin position="1"/>
        <end position="23"/>
    </location>
</feature>
<dbReference type="PANTHER" id="PTHR33376:SF4">
    <property type="entry name" value="SIALIC ACID-BINDING PERIPLASMIC PROTEIN SIAP"/>
    <property type="match status" value="1"/>
</dbReference>
<dbReference type="InterPro" id="IPR018389">
    <property type="entry name" value="DctP_fam"/>
</dbReference>
<dbReference type="PANTHER" id="PTHR33376">
    <property type="match status" value="1"/>
</dbReference>
<keyword evidence="1 2" id="KW-0732">Signal</keyword>
<evidence type="ECO:0000256" key="1">
    <source>
        <dbReference type="ARBA" id="ARBA00022729"/>
    </source>
</evidence>
<evidence type="ECO:0000256" key="2">
    <source>
        <dbReference type="SAM" id="SignalP"/>
    </source>
</evidence>
<gene>
    <name evidence="3" type="ORF">EAH89_26995</name>
</gene>
<dbReference type="NCBIfam" id="NF037995">
    <property type="entry name" value="TRAP_S1"/>
    <property type="match status" value="1"/>
</dbReference>
<name>A0A502F6M5_9PROT</name>
<proteinExistence type="predicted"/>
<reference evidence="3 4" key="1">
    <citation type="journal article" date="2019" name="Environ. Microbiol.">
        <title>Species interactions and distinct microbial communities in high Arctic permafrost affected cryosols are associated with the CH4 and CO2 gas fluxes.</title>
        <authorList>
            <person name="Altshuler I."/>
            <person name="Hamel J."/>
            <person name="Turney S."/>
            <person name="Magnuson E."/>
            <person name="Levesque R."/>
            <person name="Greer C."/>
            <person name="Whyte L.G."/>
        </authorList>
    </citation>
    <scope>NUCLEOTIDE SEQUENCE [LARGE SCALE GENOMIC DNA]</scope>
    <source>
        <strain evidence="3 4">S9.3B</strain>
    </source>
</reference>
<dbReference type="EMBL" id="RCZP01000051">
    <property type="protein sequence ID" value="TPG44780.1"/>
    <property type="molecule type" value="Genomic_DNA"/>
</dbReference>
<dbReference type="Gene3D" id="3.40.190.170">
    <property type="entry name" value="Bacterial extracellular solute-binding protein, family 7"/>
    <property type="match status" value="1"/>
</dbReference>
<dbReference type="AlphaFoldDB" id="A0A502F6M5"/>
<dbReference type="RefSeq" id="WP_140886830.1">
    <property type="nucleotide sequence ID" value="NZ_RCZP01000051.1"/>
</dbReference>
<protein>
    <submittedName>
        <fullName evidence="3">Signal peptidase</fullName>
    </submittedName>
</protein>
<dbReference type="OrthoDB" id="9783941at2"/>
<evidence type="ECO:0000313" key="3">
    <source>
        <dbReference type="EMBL" id="TPG44780.1"/>
    </source>
</evidence>